<keyword evidence="1" id="KW-0175">Coiled coil</keyword>
<keyword evidence="4" id="KW-1185">Reference proteome</keyword>
<evidence type="ECO:0000256" key="2">
    <source>
        <dbReference type="SAM" id="Phobius"/>
    </source>
</evidence>
<proteinExistence type="predicted"/>
<gene>
    <name evidence="3" type="ORF">J4G78_16130</name>
</gene>
<reference evidence="3 4" key="1">
    <citation type="submission" date="2021-03" db="EMBL/GenBank/DDBJ databases">
        <title>Complete genome of Parasphingorhabdus_sp.JHSY0214.</title>
        <authorList>
            <person name="Yoo J.H."/>
            <person name="Bae J.W."/>
        </authorList>
    </citation>
    <scope>NUCLEOTIDE SEQUENCE [LARGE SCALE GENOMIC DNA]</scope>
    <source>
        <strain evidence="3 4">JHSY0214</strain>
    </source>
</reference>
<feature type="coiled-coil region" evidence="1">
    <location>
        <begin position="52"/>
        <end position="121"/>
    </location>
</feature>
<evidence type="ECO:0000313" key="4">
    <source>
        <dbReference type="Proteomes" id="UP000663923"/>
    </source>
</evidence>
<keyword evidence="2" id="KW-0812">Transmembrane</keyword>
<sequence>MTELHWTEVGKNALVLIRDLFVLGIVVFFLFFPIQFGEQLGKTNIGRFSAFGVEVELQAKEVRDQAEAAEAEVAAAQEAVDQTLSDLRMWSRSNPQIRPRANQLEQKVEQSSQKLTSAKSEIQQSIKGYDTMVRKIEAAQ</sequence>
<keyword evidence="2" id="KW-1133">Transmembrane helix</keyword>
<dbReference type="Proteomes" id="UP000663923">
    <property type="component" value="Chromosome"/>
</dbReference>
<evidence type="ECO:0000313" key="3">
    <source>
        <dbReference type="EMBL" id="QTD55700.1"/>
    </source>
</evidence>
<evidence type="ECO:0000256" key="1">
    <source>
        <dbReference type="SAM" id="Coils"/>
    </source>
</evidence>
<accession>A0ABX7T4F6</accession>
<organism evidence="3 4">
    <name type="scientific">Parasphingorhabdus cellanae</name>
    <dbReference type="NCBI Taxonomy" id="2806553"/>
    <lineage>
        <taxon>Bacteria</taxon>
        <taxon>Pseudomonadati</taxon>
        <taxon>Pseudomonadota</taxon>
        <taxon>Alphaproteobacteria</taxon>
        <taxon>Sphingomonadales</taxon>
        <taxon>Sphingomonadaceae</taxon>
        <taxon>Parasphingorhabdus</taxon>
    </lineage>
</organism>
<keyword evidence="2" id="KW-0472">Membrane</keyword>
<name>A0ABX7T4F6_9SPHN</name>
<protein>
    <submittedName>
        <fullName evidence="3">Uncharacterized protein</fullName>
    </submittedName>
</protein>
<dbReference type="Gene3D" id="1.20.5.170">
    <property type="match status" value="1"/>
</dbReference>
<dbReference type="EMBL" id="CP071794">
    <property type="protein sequence ID" value="QTD55700.1"/>
    <property type="molecule type" value="Genomic_DNA"/>
</dbReference>
<feature type="transmembrane region" description="Helical" evidence="2">
    <location>
        <begin position="12"/>
        <end position="32"/>
    </location>
</feature>
<dbReference type="RefSeq" id="WP_207987524.1">
    <property type="nucleotide sequence ID" value="NZ_CP071794.1"/>
</dbReference>